<proteinExistence type="predicted"/>
<dbReference type="EMBL" id="VSRR010014377">
    <property type="protein sequence ID" value="MPC56951.1"/>
    <property type="molecule type" value="Genomic_DNA"/>
</dbReference>
<dbReference type="SUPFAM" id="SSF57756">
    <property type="entry name" value="Retrovirus zinc finger-like domains"/>
    <property type="match status" value="1"/>
</dbReference>
<feature type="compositionally biased region" description="Basic and acidic residues" evidence="1">
    <location>
        <begin position="93"/>
        <end position="107"/>
    </location>
</feature>
<comment type="caution">
    <text evidence="2">The sequence shown here is derived from an EMBL/GenBank/DDBJ whole genome shotgun (WGS) entry which is preliminary data.</text>
</comment>
<protein>
    <recommendedName>
        <fullName evidence="4">CCHC-type domain-containing protein</fullName>
    </recommendedName>
</protein>
<feature type="region of interest" description="Disordered" evidence="1">
    <location>
        <begin position="1"/>
        <end position="48"/>
    </location>
</feature>
<evidence type="ECO:0008006" key="4">
    <source>
        <dbReference type="Google" id="ProtNLM"/>
    </source>
</evidence>
<dbReference type="GO" id="GO:0003676">
    <property type="term" value="F:nucleic acid binding"/>
    <property type="evidence" value="ECO:0007669"/>
    <property type="project" value="InterPro"/>
</dbReference>
<evidence type="ECO:0000313" key="3">
    <source>
        <dbReference type="Proteomes" id="UP000324222"/>
    </source>
</evidence>
<dbReference type="AlphaFoldDB" id="A0A5B7GA83"/>
<sequence>MVASGVRPQPRNHRHIQPLKLRSQRPAYVVATSDSTSGSSSVTPKESIKQKTNPIICQYCHKTGHTLQRCFKKRHEKTNAQYSTTASSVKSASRSDHDTSSRQLSRD</sequence>
<dbReference type="Proteomes" id="UP000324222">
    <property type="component" value="Unassembled WGS sequence"/>
</dbReference>
<reference evidence="2 3" key="1">
    <citation type="submission" date="2019-05" db="EMBL/GenBank/DDBJ databases">
        <title>Another draft genome of Portunus trituberculatus and its Hox gene families provides insights of decapod evolution.</title>
        <authorList>
            <person name="Jeong J.-H."/>
            <person name="Song I."/>
            <person name="Kim S."/>
            <person name="Choi T."/>
            <person name="Kim D."/>
            <person name="Ryu S."/>
            <person name="Kim W."/>
        </authorList>
    </citation>
    <scope>NUCLEOTIDE SEQUENCE [LARGE SCALE GENOMIC DNA]</scope>
    <source>
        <tissue evidence="2">Muscle</tissue>
    </source>
</reference>
<feature type="compositionally biased region" description="Polar residues" evidence="1">
    <location>
        <begin position="79"/>
        <end position="92"/>
    </location>
</feature>
<keyword evidence="3" id="KW-1185">Reference proteome</keyword>
<feature type="region of interest" description="Disordered" evidence="1">
    <location>
        <begin position="75"/>
        <end position="107"/>
    </location>
</feature>
<feature type="compositionally biased region" description="Low complexity" evidence="1">
    <location>
        <begin position="29"/>
        <end position="43"/>
    </location>
</feature>
<accession>A0A5B7GA83</accession>
<organism evidence="2 3">
    <name type="scientific">Portunus trituberculatus</name>
    <name type="common">Swimming crab</name>
    <name type="synonym">Neptunus trituberculatus</name>
    <dbReference type="NCBI Taxonomy" id="210409"/>
    <lineage>
        <taxon>Eukaryota</taxon>
        <taxon>Metazoa</taxon>
        <taxon>Ecdysozoa</taxon>
        <taxon>Arthropoda</taxon>
        <taxon>Crustacea</taxon>
        <taxon>Multicrustacea</taxon>
        <taxon>Malacostraca</taxon>
        <taxon>Eumalacostraca</taxon>
        <taxon>Eucarida</taxon>
        <taxon>Decapoda</taxon>
        <taxon>Pleocyemata</taxon>
        <taxon>Brachyura</taxon>
        <taxon>Eubrachyura</taxon>
        <taxon>Portunoidea</taxon>
        <taxon>Portunidae</taxon>
        <taxon>Portuninae</taxon>
        <taxon>Portunus</taxon>
    </lineage>
</organism>
<gene>
    <name evidence="2" type="ORF">E2C01_050919</name>
</gene>
<evidence type="ECO:0000313" key="2">
    <source>
        <dbReference type="EMBL" id="MPC56951.1"/>
    </source>
</evidence>
<evidence type="ECO:0000256" key="1">
    <source>
        <dbReference type="SAM" id="MobiDB-lite"/>
    </source>
</evidence>
<dbReference type="InterPro" id="IPR036875">
    <property type="entry name" value="Znf_CCHC_sf"/>
</dbReference>
<dbReference type="GO" id="GO:0008270">
    <property type="term" value="F:zinc ion binding"/>
    <property type="evidence" value="ECO:0007669"/>
    <property type="project" value="InterPro"/>
</dbReference>
<name>A0A5B7GA83_PORTR</name>